<gene>
    <name evidence="2" type="ORF">V6N12_059539</name>
</gene>
<evidence type="ECO:0000256" key="1">
    <source>
        <dbReference type="SAM" id="MobiDB-lite"/>
    </source>
</evidence>
<reference evidence="2 3" key="1">
    <citation type="journal article" date="2024" name="G3 (Bethesda)">
        <title>Genome assembly of Hibiscus sabdariffa L. provides insights into metabolisms of medicinal natural products.</title>
        <authorList>
            <person name="Kim T."/>
        </authorList>
    </citation>
    <scope>NUCLEOTIDE SEQUENCE [LARGE SCALE GENOMIC DNA]</scope>
    <source>
        <strain evidence="2">TK-2024</strain>
        <tissue evidence="2">Old leaves</tissue>
    </source>
</reference>
<accession>A0ABR2EXY1</accession>
<dbReference type="SUPFAM" id="SSF53756">
    <property type="entry name" value="UDP-Glycosyltransferase/glycogen phosphorylase"/>
    <property type="match status" value="1"/>
</dbReference>
<evidence type="ECO:0000313" key="2">
    <source>
        <dbReference type="EMBL" id="KAK8565996.1"/>
    </source>
</evidence>
<proteinExistence type="predicted"/>
<comment type="caution">
    <text evidence="2">The sequence shown here is derived from an EMBL/GenBank/DDBJ whole genome shotgun (WGS) entry which is preliminary data.</text>
</comment>
<dbReference type="Gene3D" id="3.40.50.2000">
    <property type="entry name" value="Glycogen Phosphorylase B"/>
    <property type="match status" value="2"/>
</dbReference>
<feature type="region of interest" description="Disordered" evidence="1">
    <location>
        <begin position="51"/>
        <end position="114"/>
    </location>
</feature>
<name>A0ABR2EXY1_9ROSI</name>
<evidence type="ECO:0000313" key="3">
    <source>
        <dbReference type="Proteomes" id="UP001472677"/>
    </source>
</evidence>
<sequence>MKELHLDIWKVGLKFERGERGITGKEEIKSKVDQLAGDDNIRKRVVELKQRATKSVGEGGNSDKEQIGETTSVNSRRRKSPRPYPQTHAGDLSRPVEISRRRQDSLVGVSRAQTAPMTGSNATLVVSSICSHLRGQASTHMAVKLLVQLPI</sequence>
<organism evidence="2 3">
    <name type="scientific">Hibiscus sabdariffa</name>
    <name type="common">roselle</name>
    <dbReference type="NCBI Taxonomy" id="183260"/>
    <lineage>
        <taxon>Eukaryota</taxon>
        <taxon>Viridiplantae</taxon>
        <taxon>Streptophyta</taxon>
        <taxon>Embryophyta</taxon>
        <taxon>Tracheophyta</taxon>
        <taxon>Spermatophyta</taxon>
        <taxon>Magnoliopsida</taxon>
        <taxon>eudicotyledons</taxon>
        <taxon>Gunneridae</taxon>
        <taxon>Pentapetalae</taxon>
        <taxon>rosids</taxon>
        <taxon>malvids</taxon>
        <taxon>Malvales</taxon>
        <taxon>Malvaceae</taxon>
        <taxon>Malvoideae</taxon>
        <taxon>Hibiscus</taxon>
    </lineage>
</organism>
<dbReference type="Proteomes" id="UP001472677">
    <property type="component" value="Unassembled WGS sequence"/>
</dbReference>
<keyword evidence="3" id="KW-1185">Reference proteome</keyword>
<dbReference type="EMBL" id="JBBPBM010000010">
    <property type="protein sequence ID" value="KAK8565996.1"/>
    <property type="molecule type" value="Genomic_DNA"/>
</dbReference>
<protein>
    <submittedName>
        <fullName evidence="2">Uncharacterized protein</fullName>
    </submittedName>
</protein>